<keyword evidence="21" id="KW-0460">Magnesium</keyword>
<keyword evidence="16" id="KW-0325">Glycoprotein</keyword>
<feature type="domain" description="Fibronectin type-III" evidence="27">
    <location>
        <begin position="336"/>
        <end position="426"/>
    </location>
</feature>
<dbReference type="Pfam" id="PF13927">
    <property type="entry name" value="Ig_3"/>
    <property type="match status" value="1"/>
</dbReference>
<accession>A0A452H8J2</accession>
<dbReference type="SUPFAM" id="SSF48726">
    <property type="entry name" value="Immunoglobulin"/>
    <property type="match status" value="2"/>
</dbReference>
<dbReference type="GO" id="GO:0051897">
    <property type="term" value="P:positive regulation of phosphatidylinositol 3-kinase/protein kinase B signal transduction"/>
    <property type="evidence" value="ECO:0007669"/>
    <property type="project" value="TreeGrafter"/>
</dbReference>
<dbReference type="GO" id="GO:0005886">
    <property type="term" value="C:plasma membrane"/>
    <property type="evidence" value="ECO:0007669"/>
    <property type="project" value="TreeGrafter"/>
</dbReference>
<keyword evidence="7" id="KW-0677">Repeat</keyword>
<dbReference type="InterPro" id="IPR020635">
    <property type="entry name" value="Tyr_kinase_cat_dom"/>
</dbReference>
<dbReference type="PROSITE" id="PS50835">
    <property type="entry name" value="IG_LIKE"/>
    <property type="match status" value="2"/>
</dbReference>
<evidence type="ECO:0000256" key="3">
    <source>
        <dbReference type="ARBA" id="ARBA00011902"/>
    </source>
</evidence>
<dbReference type="Gene3D" id="1.10.510.10">
    <property type="entry name" value="Transferase(Phosphotransferase) domain 1"/>
    <property type="match status" value="1"/>
</dbReference>
<dbReference type="PANTHER" id="PTHR24416:SF323">
    <property type="entry name" value="TYROSINE-PROTEIN KINASE RECEPTOR UFO"/>
    <property type="match status" value="1"/>
</dbReference>
<evidence type="ECO:0000259" key="27">
    <source>
        <dbReference type="PROSITE" id="PS50853"/>
    </source>
</evidence>
<evidence type="ECO:0000256" key="21">
    <source>
        <dbReference type="PIRSR" id="PIRSR000615-3"/>
    </source>
</evidence>
<keyword evidence="15" id="KW-0675">Receptor</keyword>
<keyword evidence="17" id="KW-0393">Immunoglobulin domain</keyword>
<dbReference type="PRINTS" id="PR00109">
    <property type="entry name" value="TYRKINASE"/>
</dbReference>
<dbReference type="SMART" id="SM00409">
    <property type="entry name" value="IG"/>
    <property type="match status" value="1"/>
</dbReference>
<dbReference type="InterPro" id="IPR001245">
    <property type="entry name" value="Ser-Thr/Tyr_kinase_cat_dom"/>
</dbReference>
<dbReference type="InterPro" id="IPR011009">
    <property type="entry name" value="Kinase-like_dom_sf"/>
</dbReference>
<dbReference type="GO" id="GO:0007399">
    <property type="term" value="P:nervous system development"/>
    <property type="evidence" value="ECO:0007669"/>
    <property type="project" value="TreeGrafter"/>
</dbReference>
<sequence>MHQSLPVRLARGRPLPCNAGSCIPSVLSQPSASCPPAQAAGYLHFLENPSNQTSSLGKDVRLRCAVQLSQELPEISWLRDGQALELADSNQVQMPINEKVWLAISELSIPSVQLSDAGSYQCVMWVNGEEVLSDAAHLGLEGLPFFSEEPQDLEVAADTPFNLSCSAQGPPEPVRVIWLQDGAPLNSLVDPLAQVPSTLAVNGECGGGVPLGVGGVSYRGWGARGQMQVAECPDLGFMKESSFPLLLSPEPGRWAPPPLMPHCLLQAVRTDQDLSTVPPEAMYNQNLNVPPFRHLIQGLAPFASYHIRVACRSEAGASRWTHWVPMETLEGAPCAPPENVTAFQNGSRATVHWLEPRGPLGGILRGYRLAYQSPGSPEVVVDVGLTTEKTLELVSEVQNLMVRVASYTSAGDGPWSDAVMVSPSRDVLISLRETVAPAFSWHWWAVILAVGLAVAFAIFFVLVLARLRKKETRFGEAFEPRVEQGELVVHYRVRKSYSRKTTEATLNSLGISEDLKEKLRDVMVDRHKVALGKTLGEGEFGSVMEGQLNQDDSVLKVAVKTMKIAICTRSEMEDFLSEAVCMKEFDHPNVMKLLGVCLQSTESEGYPSPVVILPFMKHGDLHSFLLYSRLGDSPLYLPTRTLVGFMADIASGMDYLSSRDFIHRDLAARNCMLNENMNVCVADFGLSKKIYNGDYYRQGRIAKMPVKWIAIESLADRVYTTKSDVWSFGVTMWEIATRGQTPYPGVENSEIYDYLRQGHRLKQPLDCLDGLYQLMTSCWALHPKERPSFEELHGALEKTLQSLPAAQGPDEILYVNMEDGGAEQGAVGGPGPELPAKEQLLPKGAVAAQVHRAEGEGRYVLCPAPPESGRRPGDPSASPAPPSASPAPCTASEEGA</sequence>
<evidence type="ECO:0000256" key="7">
    <source>
        <dbReference type="ARBA" id="ARBA00022737"/>
    </source>
</evidence>
<dbReference type="GO" id="GO:0046872">
    <property type="term" value="F:metal ion binding"/>
    <property type="evidence" value="ECO:0007669"/>
    <property type="project" value="UniProtKB-KW"/>
</dbReference>
<name>A0A452H8J2_9SAUR</name>
<dbReference type="PROSITE" id="PS50011">
    <property type="entry name" value="PROTEIN_KINASE_DOM"/>
    <property type="match status" value="1"/>
</dbReference>
<dbReference type="PROSITE" id="PS50853">
    <property type="entry name" value="FN3"/>
    <property type="match status" value="2"/>
</dbReference>
<evidence type="ECO:0000256" key="6">
    <source>
        <dbReference type="ARBA" id="ARBA00022692"/>
    </source>
</evidence>
<dbReference type="Gene3D" id="2.60.40.10">
    <property type="entry name" value="Immunoglobulins"/>
    <property type="match status" value="4"/>
</dbReference>
<dbReference type="PROSITE" id="PS00109">
    <property type="entry name" value="PROTEIN_KINASE_TYR"/>
    <property type="match status" value="1"/>
</dbReference>
<keyword evidence="6 24" id="KW-0812">Transmembrane</keyword>
<reference evidence="29" key="1">
    <citation type="journal article" date="2017" name="PLoS ONE">
        <title>The Agassiz's desert tortoise genome provides a resource for the conservation of a threatened species.</title>
        <authorList>
            <person name="Tollis M."/>
            <person name="DeNardo D.F."/>
            <person name="Cornelius J.A."/>
            <person name="Dolby G.A."/>
            <person name="Edwards T."/>
            <person name="Henen B.T."/>
            <person name="Karl A.E."/>
            <person name="Murphy R.W."/>
            <person name="Kusumi K."/>
        </authorList>
    </citation>
    <scope>NUCLEOTIDE SEQUENCE [LARGE SCALE GENOMIC DNA]</scope>
</reference>
<feature type="transmembrane region" description="Helical" evidence="24">
    <location>
        <begin position="441"/>
        <end position="465"/>
    </location>
</feature>
<dbReference type="Pfam" id="PF00041">
    <property type="entry name" value="fn3"/>
    <property type="match status" value="1"/>
</dbReference>
<reference evidence="28" key="3">
    <citation type="submission" date="2025-09" db="UniProtKB">
        <authorList>
            <consortium name="Ensembl"/>
        </authorList>
    </citation>
    <scope>IDENTIFICATION</scope>
</reference>
<dbReference type="Ensembl" id="ENSGAGT00000012643.1">
    <property type="protein sequence ID" value="ENSGAGP00000011042.1"/>
    <property type="gene ID" value="ENSGAGG00000006430.1"/>
</dbReference>
<evidence type="ECO:0000256" key="5">
    <source>
        <dbReference type="ARBA" id="ARBA00022679"/>
    </source>
</evidence>
<evidence type="ECO:0000256" key="12">
    <source>
        <dbReference type="ARBA" id="ARBA00023136"/>
    </source>
</evidence>
<dbReference type="CDD" id="cd00063">
    <property type="entry name" value="FN3"/>
    <property type="match status" value="2"/>
</dbReference>
<comment type="similarity">
    <text evidence="2">Belongs to the protein kinase superfamily. CAMK Ser/Thr protein kinase family.</text>
</comment>
<dbReference type="InterPro" id="IPR008266">
    <property type="entry name" value="Tyr_kinase_AS"/>
</dbReference>
<evidence type="ECO:0000259" key="25">
    <source>
        <dbReference type="PROSITE" id="PS50011"/>
    </source>
</evidence>
<dbReference type="InterPro" id="IPR036116">
    <property type="entry name" value="FN3_sf"/>
</dbReference>
<dbReference type="InterPro" id="IPR007110">
    <property type="entry name" value="Ig-like_dom"/>
</dbReference>
<dbReference type="PIRSF" id="PIRSF000615">
    <property type="entry name" value="TyrPK_CSF1-R"/>
    <property type="match status" value="1"/>
</dbReference>
<evidence type="ECO:0000256" key="23">
    <source>
        <dbReference type="SAM" id="MobiDB-lite"/>
    </source>
</evidence>
<reference evidence="28" key="2">
    <citation type="submission" date="2025-08" db="UniProtKB">
        <authorList>
            <consortium name="Ensembl"/>
        </authorList>
    </citation>
    <scope>IDENTIFICATION</scope>
</reference>
<dbReference type="FunFam" id="3.30.200.20:FF:000509">
    <property type="entry name" value="Tyrosine-protein kinase receptor UFO"/>
    <property type="match status" value="1"/>
</dbReference>
<feature type="region of interest" description="Disordered" evidence="23">
    <location>
        <begin position="856"/>
        <end position="896"/>
    </location>
</feature>
<dbReference type="InterPro" id="IPR013783">
    <property type="entry name" value="Ig-like_fold"/>
</dbReference>
<feature type="domain" description="Ig-like" evidence="26">
    <location>
        <begin position="144"/>
        <end position="182"/>
    </location>
</feature>
<dbReference type="GO" id="GO:0006909">
    <property type="term" value="P:phagocytosis"/>
    <property type="evidence" value="ECO:0007669"/>
    <property type="project" value="TreeGrafter"/>
</dbReference>
<evidence type="ECO:0000256" key="22">
    <source>
        <dbReference type="PROSITE-ProRule" id="PRU10141"/>
    </source>
</evidence>
<evidence type="ECO:0000256" key="11">
    <source>
        <dbReference type="ARBA" id="ARBA00022989"/>
    </source>
</evidence>
<evidence type="ECO:0000256" key="9">
    <source>
        <dbReference type="ARBA" id="ARBA00022777"/>
    </source>
</evidence>
<evidence type="ECO:0000256" key="20">
    <source>
        <dbReference type="PIRSR" id="PIRSR000615-2"/>
    </source>
</evidence>
<dbReference type="Pfam" id="PF07714">
    <property type="entry name" value="PK_Tyr_Ser-Thr"/>
    <property type="match status" value="1"/>
</dbReference>
<dbReference type="GO" id="GO:0043235">
    <property type="term" value="C:receptor complex"/>
    <property type="evidence" value="ECO:0007669"/>
    <property type="project" value="TreeGrafter"/>
</dbReference>
<dbReference type="GO" id="GO:0007169">
    <property type="term" value="P:cell surface receptor protein tyrosine kinase signaling pathway"/>
    <property type="evidence" value="ECO:0007669"/>
    <property type="project" value="TreeGrafter"/>
</dbReference>
<dbReference type="GO" id="GO:0005524">
    <property type="term" value="F:ATP binding"/>
    <property type="evidence" value="ECO:0007669"/>
    <property type="project" value="UniProtKB-UniRule"/>
</dbReference>
<proteinExistence type="inferred from homology"/>
<dbReference type="InterPro" id="IPR036179">
    <property type="entry name" value="Ig-like_dom_sf"/>
</dbReference>
<dbReference type="GO" id="GO:0016477">
    <property type="term" value="P:cell migration"/>
    <property type="evidence" value="ECO:0007669"/>
    <property type="project" value="TreeGrafter"/>
</dbReference>
<dbReference type="Proteomes" id="UP000291020">
    <property type="component" value="Unassembled WGS sequence"/>
</dbReference>
<keyword evidence="5" id="KW-0808">Transferase</keyword>
<feature type="domain" description="Ig-like" evidence="26">
    <location>
        <begin position="24"/>
        <end position="133"/>
    </location>
</feature>
<dbReference type="EC" id="2.7.10.1" evidence="3"/>
<keyword evidence="9" id="KW-0418">Kinase</keyword>
<keyword evidence="29" id="KW-1185">Reference proteome</keyword>
<evidence type="ECO:0000256" key="19">
    <source>
        <dbReference type="PIRSR" id="PIRSR000615-1"/>
    </source>
</evidence>
<dbReference type="FunFam" id="1.10.510.10:FF:000089">
    <property type="entry name" value="Tyrosine-protein kinase receptor TYRO3"/>
    <property type="match status" value="1"/>
</dbReference>
<keyword evidence="14" id="KW-1015">Disulfide bond</keyword>
<evidence type="ECO:0000256" key="16">
    <source>
        <dbReference type="ARBA" id="ARBA00023180"/>
    </source>
</evidence>
<dbReference type="InterPro" id="IPR003599">
    <property type="entry name" value="Ig_sub"/>
</dbReference>
<feature type="domain" description="Protein kinase" evidence="25">
    <location>
        <begin position="529"/>
        <end position="796"/>
    </location>
</feature>
<dbReference type="InterPro" id="IPR003961">
    <property type="entry name" value="FN3_dom"/>
</dbReference>
<dbReference type="GO" id="GO:0004714">
    <property type="term" value="F:transmembrane receptor protein tyrosine kinase activity"/>
    <property type="evidence" value="ECO:0007669"/>
    <property type="project" value="UniProtKB-EC"/>
</dbReference>
<feature type="binding site" evidence="21">
    <location>
        <position position="670"/>
    </location>
    <ligand>
        <name>Mg(2+)</name>
        <dbReference type="ChEBI" id="CHEBI:18420"/>
    </ligand>
</feature>
<feature type="domain" description="Fibronectin type-III" evidence="27">
    <location>
        <begin position="231"/>
        <end position="331"/>
    </location>
</feature>
<dbReference type="InterPro" id="IPR017441">
    <property type="entry name" value="Protein_kinase_ATP_BS"/>
</dbReference>
<comment type="subcellular location">
    <subcellularLocation>
        <location evidence="1">Membrane</location>
        <topology evidence="1">Single-pass type I membrane protein</topology>
    </subcellularLocation>
</comment>
<evidence type="ECO:0000313" key="29">
    <source>
        <dbReference type="Proteomes" id="UP000291020"/>
    </source>
</evidence>
<dbReference type="InterPro" id="IPR003598">
    <property type="entry name" value="Ig_sub2"/>
</dbReference>
<comment type="catalytic activity">
    <reaction evidence="18">
        <text>L-tyrosyl-[protein] + ATP = O-phospho-L-tyrosyl-[protein] + ADP + H(+)</text>
        <dbReference type="Rhea" id="RHEA:10596"/>
        <dbReference type="Rhea" id="RHEA-COMP:10136"/>
        <dbReference type="Rhea" id="RHEA-COMP:20101"/>
        <dbReference type="ChEBI" id="CHEBI:15378"/>
        <dbReference type="ChEBI" id="CHEBI:30616"/>
        <dbReference type="ChEBI" id="CHEBI:46858"/>
        <dbReference type="ChEBI" id="CHEBI:61978"/>
        <dbReference type="ChEBI" id="CHEBI:456216"/>
        <dbReference type="EC" id="2.7.10.1"/>
    </reaction>
</comment>
<keyword evidence="8 20" id="KW-0547">Nucleotide-binding</keyword>
<dbReference type="InterPro" id="IPR000719">
    <property type="entry name" value="Prot_kinase_dom"/>
</dbReference>
<evidence type="ECO:0000256" key="14">
    <source>
        <dbReference type="ARBA" id="ARBA00023157"/>
    </source>
</evidence>
<feature type="binding site" evidence="21">
    <location>
        <position position="683"/>
    </location>
    <ligand>
        <name>Mg(2+)</name>
        <dbReference type="ChEBI" id="CHEBI:18420"/>
    </ligand>
</feature>
<protein>
    <recommendedName>
        <fullName evidence="3">receptor protein-tyrosine kinase</fullName>
        <ecNumber evidence="3">2.7.10.1</ecNumber>
    </recommendedName>
</protein>
<dbReference type="InterPro" id="IPR050122">
    <property type="entry name" value="RTK"/>
</dbReference>
<keyword evidence="21" id="KW-0479">Metal-binding</keyword>
<evidence type="ECO:0000256" key="18">
    <source>
        <dbReference type="ARBA" id="ARBA00051243"/>
    </source>
</evidence>
<evidence type="ECO:0000256" key="8">
    <source>
        <dbReference type="ARBA" id="ARBA00022741"/>
    </source>
</evidence>
<evidence type="ECO:0000259" key="26">
    <source>
        <dbReference type="PROSITE" id="PS50835"/>
    </source>
</evidence>
<keyword evidence="12 24" id="KW-0472">Membrane</keyword>
<dbReference type="PROSITE" id="PS00107">
    <property type="entry name" value="PROTEIN_KINASE_ATP"/>
    <property type="match status" value="1"/>
</dbReference>
<dbReference type="STRING" id="38772.ENSGAGP00000011042"/>
<dbReference type="Gene3D" id="3.30.200.20">
    <property type="entry name" value="Phosphorylase Kinase, domain 1"/>
    <property type="match status" value="1"/>
</dbReference>
<dbReference type="PANTHER" id="PTHR24416">
    <property type="entry name" value="TYROSINE-PROTEIN KINASE RECEPTOR"/>
    <property type="match status" value="1"/>
</dbReference>
<feature type="binding site" evidence="20">
    <location>
        <position position="669"/>
    </location>
    <ligand>
        <name>ATP</name>
        <dbReference type="ChEBI" id="CHEBI:30616"/>
    </ligand>
</feature>
<dbReference type="GO" id="GO:0030168">
    <property type="term" value="P:platelet activation"/>
    <property type="evidence" value="ECO:0007669"/>
    <property type="project" value="TreeGrafter"/>
</dbReference>
<feature type="active site" description="Proton acceptor" evidence="19">
    <location>
        <position position="665"/>
    </location>
</feature>
<dbReference type="SUPFAM" id="SSF49265">
    <property type="entry name" value="Fibronectin type III"/>
    <property type="match status" value="1"/>
</dbReference>
<evidence type="ECO:0000256" key="1">
    <source>
        <dbReference type="ARBA" id="ARBA00004479"/>
    </source>
</evidence>
<evidence type="ECO:0000256" key="17">
    <source>
        <dbReference type="ARBA" id="ARBA00023319"/>
    </source>
</evidence>
<dbReference type="SMART" id="SM00408">
    <property type="entry name" value="IGc2"/>
    <property type="match status" value="1"/>
</dbReference>
<dbReference type="GO" id="GO:0043066">
    <property type="term" value="P:negative regulation of apoptotic process"/>
    <property type="evidence" value="ECO:0007669"/>
    <property type="project" value="TreeGrafter"/>
</dbReference>
<dbReference type="SMART" id="SM00219">
    <property type="entry name" value="TyrKc"/>
    <property type="match status" value="1"/>
</dbReference>
<feature type="binding site" evidence="22">
    <location>
        <position position="560"/>
    </location>
    <ligand>
        <name>ATP</name>
        <dbReference type="ChEBI" id="CHEBI:30616"/>
    </ligand>
</feature>
<keyword evidence="11 24" id="KW-1133">Transmembrane helix</keyword>
<evidence type="ECO:0000256" key="2">
    <source>
        <dbReference type="ARBA" id="ARBA00006692"/>
    </source>
</evidence>
<evidence type="ECO:0000313" key="28">
    <source>
        <dbReference type="Ensembl" id="ENSGAGP00000011042.1"/>
    </source>
</evidence>
<evidence type="ECO:0000256" key="10">
    <source>
        <dbReference type="ARBA" id="ARBA00022840"/>
    </source>
</evidence>
<evidence type="ECO:0000256" key="24">
    <source>
        <dbReference type="SAM" id="Phobius"/>
    </source>
</evidence>
<evidence type="ECO:0000256" key="15">
    <source>
        <dbReference type="ARBA" id="ARBA00023170"/>
    </source>
</evidence>
<dbReference type="SUPFAM" id="SSF56112">
    <property type="entry name" value="Protein kinase-like (PK-like)"/>
    <property type="match status" value="1"/>
</dbReference>
<keyword evidence="4" id="KW-0597">Phosphoprotein</keyword>
<dbReference type="AlphaFoldDB" id="A0A452H8J2"/>
<keyword evidence="10 20" id="KW-0067">ATP-binding</keyword>
<evidence type="ECO:0000256" key="4">
    <source>
        <dbReference type="ARBA" id="ARBA00022553"/>
    </source>
</evidence>
<dbReference type="GO" id="GO:0001779">
    <property type="term" value="P:natural killer cell differentiation"/>
    <property type="evidence" value="ECO:0007669"/>
    <property type="project" value="TreeGrafter"/>
</dbReference>
<organism evidence="28 29">
    <name type="scientific">Gopherus agassizii</name>
    <name type="common">Agassiz's desert tortoise</name>
    <dbReference type="NCBI Taxonomy" id="38772"/>
    <lineage>
        <taxon>Eukaryota</taxon>
        <taxon>Metazoa</taxon>
        <taxon>Chordata</taxon>
        <taxon>Craniata</taxon>
        <taxon>Vertebrata</taxon>
        <taxon>Euteleostomi</taxon>
        <taxon>Archelosauria</taxon>
        <taxon>Testudinata</taxon>
        <taxon>Testudines</taxon>
        <taxon>Cryptodira</taxon>
        <taxon>Durocryptodira</taxon>
        <taxon>Testudinoidea</taxon>
        <taxon>Testudinidae</taxon>
        <taxon>Gopherus</taxon>
    </lineage>
</organism>
<evidence type="ECO:0000256" key="13">
    <source>
        <dbReference type="ARBA" id="ARBA00023137"/>
    </source>
</evidence>
<keyword evidence="13" id="KW-0829">Tyrosine-protein kinase</keyword>